<gene>
    <name evidence="14" type="ORF">QEO92_02265</name>
</gene>
<comment type="similarity">
    <text evidence="2">Belongs to the monovalent cation:proton antiporter 2 (CPA2) transporter (TC 2.A.37) family.</text>
</comment>
<keyword evidence="10 12" id="KW-0472">Membrane</keyword>
<dbReference type="InterPro" id="IPR036291">
    <property type="entry name" value="NAD(P)-bd_dom_sf"/>
</dbReference>
<evidence type="ECO:0000256" key="1">
    <source>
        <dbReference type="ARBA" id="ARBA00004141"/>
    </source>
</evidence>
<keyword evidence="5" id="KW-0633">Potassium transport</keyword>
<reference evidence="14 15" key="1">
    <citation type="submission" date="2023-04" db="EMBL/GenBank/DDBJ databases">
        <title>Neorhizobium petrolearium OS53, complete genome.</title>
        <authorList>
            <person name="Yu T."/>
        </authorList>
    </citation>
    <scope>NUCLEOTIDE SEQUENCE [LARGE SCALE GENOMIC DNA]</scope>
    <source>
        <strain evidence="14 15">OS53</strain>
    </source>
</reference>
<proteinExistence type="inferred from homology"/>
<feature type="transmembrane region" description="Helical" evidence="12">
    <location>
        <begin position="331"/>
        <end position="352"/>
    </location>
</feature>
<keyword evidence="8 12" id="KW-1133">Transmembrane helix</keyword>
<dbReference type="InterPro" id="IPR006153">
    <property type="entry name" value="Cation/H_exchanger_TM"/>
</dbReference>
<evidence type="ECO:0000256" key="11">
    <source>
        <dbReference type="SAM" id="MobiDB-lite"/>
    </source>
</evidence>
<evidence type="ECO:0000256" key="7">
    <source>
        <dbReference type="ARBA" id="ARBA00022958"/>
    </source>
</evidence>
<dbReference type="Pfam" id="PF00999">
    <property type="entry name" value="Na_H_Exchanger"/>
    <property type="match status" value="1"/>
</dbReference>
<feature type="region of interest" description="Disordered" evidence="11">
    <location>
        <begin position="574"/>
        <end position="602"/>
    </location>
</feature>
<dbReference type="Pfam" id="PF02254">
    <property type="entry name" value="TrkA_N"/>
    <property type="match status" value="1"/>
</dbReference>
<feature type="transmembrane region" description="Helical" evidence="12">
    <location>
        <begin position="297"/>
        <end position="319"/>
    </location>
</feature>
<evidence type="ECO:0000256" key="5">
    <source>
        <dbReference type="ARBA" id="ARBA00022538"/>
    </source>
</evidence>
<evidence type="ECO:0000256" key="9">
    <source>
        <dbReference type="ARBA" id="ARBA00023065"/>
    </source>
</evidence>
<evidence type="ECO:0000256" key="10">
    <source>
        <dbReference type="ARBA" id="ARBA00023136"/>
    </source>
</evidence>
<feature type="transmembrane region" description="Helical" evidence="12">
    <location>
        <begin position="153"/>
        <end position="174"/>
    </location>
</feature>
<evidence type="ECO:0000313" key="14">
    <source>
        <dbReference type="EMBL" id="WGI68939.1"/>
    </source>
</evidence>
<evidence type="ECO:0000313" key="15">
    <source>
        <dbReference type="Proteomes" id="UP001227095"/>
    </source>
</evidence>
<dbReference type="PROSITE" id="PS51201">
    <property type="entry name" value="RCK_N"/>
    <property type="match status" value="1"/>
</dbReference>
<dbReference type="NCBIfam" id="TIGR00932">
    <property type="entry name" value="2a37"/>
    <property type="match status" value="1"/>
</dbReference>
<dbReference type="InterPro" id="IPR003148">
    <property type="entry name" value="RCK_N"/>
</dbReference>
<dbReference type="PANTHER" id="PTHR46157:SF8">
    <property type="entry name" value="GLUTATHIONE-REGULATED POTASSIUM-EFFLUX SYSTEM PROTEIN"/>
    <property type="match status" value="1"/>
</dbReference>
<dbReference type="EMBL" id="CP123000">
    <property type="protein sequence ID" value="WGI68939.1"/>
    <property type="molecule type" value="Genomic_DNA"/>
</dbReference>
<evidence type="ECO:0000256" key="2">
    <source>
        <dbReference type="ARBA" id="ARBA00005551"/>
    </source>
</evidence>
<evidence type="ECO:0000256" key="4">
    <source>
        <dbReference type="ARBA" id="ARBA00022449"/>
    </source>
</evidence>
<dbReference type="PANTHER" id="PTHR46157">
    <property type="entry name" value="K(+) EFFLUX ANTIPORTER 3, CHLOROPLASTIC"/>
    <property type="match status" value="1"/>
</dbReference>
<dbReference type="Proteomes" id="UP001227095">
    <property type="component" value="Chromosome"/>
</dbReference>
<evidence type="ECO:0000256" key="8">
    <source>
        <dbReference type="ARBA" id="ARBA00022989"/>
    </source>
</evidence>
<keyword evidence="15" id="KW-1185">Reference proteome</keyword>
<accession>A0ABY8M389</accession>
<name>A0ABY8M389_9HYPH</name>
<feature type="transmembrane region" description="Helical" evidence="12">
    <location>
        <begin position="114"/>
        <end position="133"/>
    </location>
</feature>
<protein>
    <submittedName>
        <fullName evidence="14">Monovalent cation:proton antiporter-2 (CPA2) family protein</fullName>
    </submittedName>
</protein>
<dbReference type="Gene3D" id="1.20.1530.20">
    <property type="match status" value="1"/>
</dbReference>
<evidence type="ECO:0000256" key="12">
    <source>
        <dbReference type="SAM" id="Phobius"/>
    </source>
</evidence>
<evidence type="ECO:0000256" key="6">
    <source>
        <dbReference type="ARBA" id="ARBA00022692"/>
    </source>
</evidence>
<keyword evidence="4" id="KW-0050">Antiport</keyword>
<evidence type="ECO:0000256" key="3">
    <source>
        <dbReference type="ARBA" id="ARBA00022448"/>
    </source>
</evidence>
<keyword evidence="6 12" id="KW-0812">Transmembrane</keyword>
<sequence length="602" mass="64876">MTAPGSLLSQILLLLAGAVLAAPLFKKLGLGTVLGYLAAGVVIGPVLQQIIDAEEVLHFSEFGVVFLLFIIGLELKPSRLWQMRGDVFGLGPAQVVLTGLVLMMLAYFTNMADWRGSLIIGFGLALSSTAFALQILNDEGDMNSRYGQRSFSVLLFQDLAIVPLLALITILAPGTTEAEATPLVDFAVAVAAVGAMVLAGRYLLTPMFQVIARTGAREVMIAAALLVVLGSATAMQAAGLSMAMGAFLSGVMLAESSYRHELEADIEPFRGLLLALFFMAVGLSLEVHVILDNILFILPAVPIFMAVKSLIVYGLCRLWGSSHNDAVRIAFLLPQGGEFGFVLFTTATAAGLLSSATASLLIAIVTLSMAFTPLGAALSKRFLSGETREELEEDFDGAGADVLMIGFSRLGQIAAQILLAGGREVTVIDDSADRIRQAASFGFRIYFGDGTRRDVLIASGIERAKVVAVTTQKRETTDRIVDLIRSEFPDVRLFVRSYDRIHSLSLRARNIEYELRETLESGLLFGRRTLEALGMSENEAEEIGDDIRRRDEERLQIQAVQGLGAGREMLFNSPVRPEPLIKPKRAPVMDEMGSEPAVAETS</sequence>
<dbReference type="InterPro" id="IPR004771">
    <property type="entry name" value="K/H_exchanger"/>
</dbReference>
<keyword evidence="7" id="KW-0630">Potassium</keyword>
<comment type="subcellular location">
    <subcellularLocation>
        <location evidence="1">Membrane</location>
        <topology evidence="1">Multi-pass membrane protein</topology>
    </subcellularLocation>
</comment>
<keyword evidence="9" id="KW-0406">Ion transport</keyword>
<dbReference type="Gene3D" id="3.40.50.720">
    <property type="entry name" value="NAD(P)-binding Rossmann-like Domain"/>
    <property type="match status" value="1"/>
</dbReference>
<dbReference type="InterPro" id="IPR038770">
    <property type="entry name" value="Na+/solute_symporter_sf"/>
</dbReference>
<organism evidence="14 15">
    <name type="scientific">Neorhizobium petrolearium</name>
    <dbReference type="NCBI Taxonomy" id="515361"/>
    <lineage>
        <taxon>Bacteria</taxon>
        <taxon>Pseudomonadati</taxon>
        <taxon>Pseudomonadota</taxon>
        <taxon>Alphaproteobacteria</taxon>
        <taxon>Hyphomicrobiales</taxon>
        <taxon>Rhizobiaceae</taxon>
        <taxon>Rhizobium/Agrobacterium group</taxon>
        <taxon>Neorhizobium</taxon>
    </lineage>
</organism>
<feature type="transmembrane region" description="Helical" evidence="12">
    <location>
        <begin position="358"/>
        <end position="378"/>
    </location>
</feature>
<dbReference type="RefSeq" id="WP_227702015.1">
    <property type="nucleotide sequence ID" value="NZ_CP123000.1"/>
</dbReference>
<dbReference type="SUPFAM" id="SSF51735">
    <property type="entry name" value="NAD(P)-binding Rossmann-fold domains"/>
    <property type="match status" value="1"/>
</dbReference>
<evidence type="ECO:0000259" key="13">
    <source>
        <dbReference type="PROSITE" id="PS51201"/>
    </source>
</evidence>
<feature type="transmembrane region" description="Helical" evidence="12">
    <location>
        <begin position="56"/>
        <end position="75"/>
    </location>
</feature>
<keyword evidence="3" id="KW-0813">Transport</keyword>
<feature type="transmembrane region" description="Helical" evidence="12">
    <location>
        <begin position="87"/>
        <end position="108"/>
    </location>
</feature>
<feature type="domain" description="RCK N-terminal" evidence="13">
    <location>
        <begin position="399"/>
        <end position="515"/>
    </location>
</feature>
<feature type="transmembrane region" description="Helical" evidence="12">
    <location>
        <begin position="186"/>
        <end position="204"/>
    </location>
</feature>